<dbReference type="InterPro" id="IPR013083">
    <property type="entry name" value="Znf_RING/FYVE/PHD"/>
</dbReference>
<evidence type="ECO:0000313" key="6">
    <source>
        <dbReference type="EMBL" id="CAF0900479.1"/>
    </source>
</evidence>
<dbReference type="InterPro" id="IPR051681">
    <property type="entry name" value="Ser/Thr_Kinases-Pseudokinases"/>
</dbReference>
<dbReference type="Proteomes" id="UP000663860">
    <property type="component" value="Unassembled WGS sequence"/>
</dbReference>
<dbReference type="InterPro" id="IPR001841">
    <property type="entry name" value="Znf_RING"/>
</dbReference>
<dbReference type="PROSITE" id="PS50089">
    <property type="entry name" value="ZF_RING_2"/>
    <property type="match status" value="1"/>
</dbReference>
<protein>
    <submittedName>
        <fullName evidence="6">Uncharacterized protein</fullName>
    </submittedName>
</protein>
<feature type="domain" description="Protein kinase" evidence="4">
    <location>
        <begin position="304"/>
        <end position="571"/>
    </location>
</feature>
<keyword evidence="2" id="KW-0862">Zinc</keyword>
<keyword evidence="1 3" id="KW-0479">Metal-binding</keyword>
<dbReference type="PANTHER" id="PTHR44329">
    <property type="entry name" value="SERINE/THREONINE-PROTEIN KINASE TNNI3K-RELATED"/>
    <property type="match status" value="1"/>
</dbReference>
<dbReference type="GO" id="GO:0004674">
    <property type="term" value="F:protein serine/threonine kinase activity"/>
    <property type="evidence" value="ECO:0007669"/>
    <property type="project" value="TreeGrafter"/>
</dbReference>
<dbReference type="SMART" id="SM00220">
    <property type="entry name" value="S_TKc"/>
    <property type="match status" value="1"/>
</dbReference>
<dbReference type="InterPro" id="IPR008271">
    <property type="entry name" value="Ser/Thr_kinase_AS"/>
</dbReference>
<dbReference type="PROSITE" id="PS50011">
    <property type="entry name" value="PROTEIN_KINASE_DOM"/>
    <property type="match status" value="1"/>
</dbReference>
<dbReference type="GO" id="GO:0005524">
    <property type="term" value="F:ATP binding"/>
    <property type="evidence" value="ECO:0007669"/>
    <property type="project" value="InterPro"/>
</dbReference>
<comment type="caution">
    <text evidence="6">The sequence shown here is derived from an EMBL/GenBank/DDBJ whole genome shotgun (WGS) entry which is preliminary data.</text>
</comment>
<dbReference type="Pfam" id="PF13920">
    <property type="entry name" value="zf-C3HC4_3"/>
    <property type="match status" value="1"/>
</dbReference>
<dbReference type="AlphaFoldDB" id="A0A813ZMA3"/>
<dbReference type="SUPFAM" id="SSF56112">
    <property type="entry name" value="Protein kinase-like (PK-like)"/>
    <property type="match status" value="1"/>
</dbReference>
<dbReference type="Pfam" id="PF00069">
    <property type="entry name" value="Pkinase"/>
    <property type="match status" value="1"/>
</dbReference>
<dbReference type="SUPFAM" id="SSF57850">
    <property type="entry name" value="RING/U-box"/>
    <property type="match status" value="1"/>
</dbReference>
<dbReference type="InterPro" id="IPR011009">
    <property type="entry name" value="Kinase-like_dom_sf"/>
</dbReference>
<evidence type="ECO:0000259" key="5">
    <source>
        <dbReference type="PROSITE" id="PS50089"/>
    </source>
</evidence>
<dbReference type="EMBL" id="CAJNOE010000094">
    <property type="protein sequence ID" value="CAF0900479.1"/>
    <property type="molecule type" value="Genomic_DNA"/>
</dbReference>
<accession>A0A813ZMA3</accession>
<dbReference type="CDD" id="cd00180">
    <property type="entry name" value="PKc"/>
    <property type="match status" value="1"/>
</dbReference>
<keyword evidence="1 3" id="KW-0863">Zinc-finger</keyword>
<dbReference type="Gene3D" id="1.10.510.10">
    <property type="entry name" value="Transferase(Phosphotransferase) domain 1"/>
    <property type="match status" value="1"/>
</dbReference>
<evidence type="ECO:0000313" key="7">
    <source>
        <dbReference type="EMBL" id="CAF3592545.1"/>
    </source>
</evidence>
<evidence type="ECO:0000259" key="4">
    <source>
        <dbReference type="PROSITE" id="PS50011"/>
    </source>
</evidence>
<organism evidence="6 8">
    <name type="scientific">Adineta steineri</name>
    <dbReference type="NCBI Taxonomy" id="433720"/>
    <lineage>
        <taxon>Eukaryota</taxon>
        <taxon>Metazoa</taxon>
        <taxon>Spiralia</taxon>
        <taxon>Gnathifera</taxon>
        <taxon>Rotifera</taxon>
        <taxon>Eurotatoria</taxon>
        <taxon>Bdelloidea</taxon>
        <taxon>Adinetida</taxon>
        <taxon>Adinetidae</taxon>
        <taxon>Adineta</taxon>
    </lineage>
</organism>
<gene>
    <name evidence="6" type="ORF">IZO911_LOCUS12224</name>
    <name evidence="7" type="ORF">KXQ929_LOCUS4702</name>
</gene>
<evidence type="ECO:0000256" key="3">
    <source>
        <dbReference type="PROSITE-ProRule" id="PRU00175"/>
    </source>
</evidence>
<sequence length="628" mass="72449">MLDAIDDFFDFVLITNRRSPSEWNLLRDEALHWTNEFFQEYRLQVDVLGDEAQKQLLAQCRQQRDRLAKKMFAYRKGRSEELQMQISSISLVNAIQPFEISDNKNYFRLLIQEEIVRPTLNQIFDQISHQVSEQVDQRLLVRRTTRKNELIRAAYRDFLNHINIVDEKRRREYFKKYSFRDILAGISGVLNAVGTIFAITELEVDDADKHDSEEGFEHDLRQIERNFASVGERIKRNIRDGLEANEIFFKEKIHAYHKIILATMDRRQQAYRLTRLFAGEFARIECLLVANADLIKHYGRTPMIDMGTVLGRGGFFSTHPASWGSERDLVAKVLLHPAGSSAVAYMEAHFHRAITRLNIERIVPLRALYHDSQSGGLYIFLPRYSMSLHTYLTAHMADLSMNDAVRIVLHVSRAVAEMHAQHLIHRDIKAQNILLDNDKNIFLADFGTCQHGNENMTIIGSRPLPPELNNAYTWANFSYEGTAVDVFSLGILMYMVAPKAVYYQPLDIITTAEIRTLTHLPERYKILIINCINSEAKLRPTAAKVVEQLEMIADQVVKAKECLMCFEHPIFHRCFPCGHKTVCGKCLSDLRQRATLTNPPQCILCRQTIATAQEDIDNCTFAEVRLMP</sequence>
<dbReference type="InterPro" id="IPR000719">
    <property type="entry name" value="Prot_kinase_dom"/>
</dbReference>
<name>A0A813ZMA3_9BILA</name>
<dbReference type="GO" id="GO:0008270">
    <property type="term" value="F:zinc ion binding"/>
    <property type="evidence" value="ECO:0007669"/>
    <property type="project" value="UniProtKB-KW"/>
</dbReference>
<evidence type="ECO:0000256" key="2">
    <source>
        <dbReference type="ARBA" id="ARBA00022833"/>
    </source>
</evidence>
<proteinExistence type="predicted"/>
<dbReference type="EMBL" id="CAJOBB010000164">
    <property type="protein sequence ID" value="CAF3592545.1"/>
    <property type="molecule type" value="Genomic_DNA"/>
</dbReference>
<evidence type="ECO:0000313" key="8">
    <source>
        <dbReference type="Proteomes" id="UP000663860"/>
    </source>
</evidence>
<evidence type="ECO:0000256" key="1">
    <source>
        <dbReference type="ARBA" id="ARBA00022771"/>
    </source>
</evidence>
<dbReference type="Gene3D" id="3.30.40.10">
    <property type="entry name" value="Zinc/RING finger domain, C3HC4 (zinc finger)"/>
    <property type="match status" value="1"/>
</dbReference>
<dbReference type="PROSITE" id="PS00108">
    <property type="entry name" value="PROTEIN_KINASE_ST"/>
    <property type="match status" value="1"/>
</dbReference>
<reference evidence="6" key="1">
    <citation type="submission" date="2021-02" db="EMBL/GenBank/DDBJ databases">
        <authorList>
            <person name="Nowell W R."/>
        </authorList>
    </citation>
    <scope>NUCLEOTIDE SEQUENCE</scope>
</reference>
<dbReference type="Proteomes" id="UP000663868">
    <property type="component" value="Unassembled WGS sequence"/>
</dbReference>
<feature type="domain" description="RING-type" evidence="5">
    <location>
        <begin position="562"/>
        <end position="606"/>
    </location>
</feature>